<organism evidence="1 2">
    <name type="scientific">Thamnidium elegans</name>
    <dbReference type="NCBI Taxonomy" id="101142"/>
    <lineage>
        <taxon>Eukaryota</taxon>
        <taxon>Fungi</taxon>
        <taxon>Fungi incertae sedis</taxon>
        <taxon>Mucoromycota</taxon>
        <taxon>Mucoromycotina</taxon>
        <taxon>Mucoromycetes</taxon>
        <taxon>Mucorales</taxon>
        <taxon>Mucorineae</taxon>
        <taxon>Mucoraceae</taxon>
        <taxon>Thamnidium</taxon>
    </lineage>
</organism>
<accession>A0A8H7VWL5</accession>
<reference evidence="1" key="1">
    <citation type="submission" date="2021-01" db="EMBL/GenBank/DDBJ databases">
        <title>Metabolic potential, ecology and presence of endohyphal bacteria is reflected in genomic diversity of Mucoromycotina.</title>
        <authorList>
            <person name="Muszewska A."/>
            <person name="Okrasinska A."/>
            <person name="Steczkiewicz K."/>
            <person name="Drgas O."/>
            <person name="Orlowska M."/>
            <person name="Perlinska-Lenart U."/>
            <person name="Aleksandrzak-Piekarczyk T."/>
            <person name="Szatraj K."/>
            <person name="Zielenkiewicz U."/>
            <person name="Pilsyk S."/>
            <person name="Malc E."/>
            <person name="Mieczkowski P."/>
            <person name="Kruszewska J.S."/>
            <person name="Biernat P."/>
            <person name="Pawlowska J."/>
        </authorList>
    </citation>
    <scope>NUCLEOTIDE SEQUENCE</scope>
    <source>
        <strain evidence="1">WA0000018081</strain>
    </source>
</reference>
<comment type="caution">
    <text evidence="1">The sequence shown here is derived from an EMBL/GenBank/DDBJ whole genome shotgun (WGS) entry which is preliminary data.</text>
</comment>
<evidence type="ECO:0000313" key="2">
    <source>
        <dbReference type="Proteomes" id="UP000613177"/>
    </source>
</evidence>
<evidence type="ECO:0000313" key="1">
    <source>
        <dbReference type="EMBL" id="KAG2235925.1"/>
    </source>
</evidence>
<keyword evidence="2" id="KW-1185">Reference proteome</keyword>
<protein>
    <submittedName>
        <fullName evidence="1">Uncharacterized protein</fullName>
    </submittedName>
</protein>
<dbReference type="EMBL" id="JAEPRE010000025">
    <property type="protein sequence ID" value="KAG2235925.1"/>
    <property type="molecule type" value="Genomic_DNA"/>
</dbReference>
<gene>
    <name evidence="1" type="ORF">INT48_008228</name>
</gene>
<dbReference type="AlphaFoldDB" id="A0A8H7VWL5"/>
<proteinExistence type="predicted"/>
<name>A0A8H7VWL5_9FUNG</name>
<sequence>METGKKRHTKLVQQTHRQCLKRNEKWIKDIESQVTMTPFNILKTISDNKNTPQETDNEPKEKLKIKELSRILSKLIRLRNLTRKKLETKGICMMLKVLPSRNMKIIRVIQDLIYKETDSPRSSPVGPTTKFVDTAKNVIFPTDAVIEKSKVDHDLVMGSIEQLREE</sequence>
<dbReference type="Proteomes" id="UP000613177">
    <property type="component" value="Unassembled WGS sequence"/>
</dbReference>